<protein>
    <submittedName>
        <fullName evidence="8">Cytochrome c biogenesis ATP-binding export protein CcmA</fullName>
    </submittedName>
</protein>
<proteinExistence type="predicted"/>
<dbReference type="AlphaFoldDB" id="A0A8J3DRS9"/>
<evidence type="ECO:0000259" key="7">
    <source>
        <dbReference type="PROSITE" id="PS50893"/>
    </source>
</evidence>
<accession>A0A8J3DRS9</accession>
<dbReference type="GO" id="GO:0016887">
    <property type="term" value="F:ATP hydrolysis activity"/>
    <property type="evidence" value="ECO:0007669"/>
    <property type="project" value="InterPro"/>
</dbReference>
<keyword evidence="9" id="KW-1185">Reference proteome</keyword>
<evidence type="ECO:0000256" key="5">
    <source>
        <dbReference type="ARBA" id="ARBA00022967"/>
    </source>
</evidence>
<dbReference type="SMART" id="SM00382">
    <property type="entry name" value="AAA"/>
    <property type="match status" value="1"/>
</dbReference>
<dbReference type="NCBIfam" id="TIGR01189">
    <property type="entry name" value="ccmA"/>
    <property type="match status" value="1"/>
</dbReference>
<dbReference type="InterPro" id="IPR003439">
    <property type="entry name" value="ABC_transporter-like_ATP-bd"/>
</dbReference>
<evidence type="ECO:0000256" key="1">
    <source>
        <dbReference type="ARBA" id="ARBA00022448"/>
    </source>
</evidence>
<gene>
    <name evidence="8" type="primary">ccmA</name>
    <name evidence="8" type="ORF">GCM10016234_28670</name>
</gene>
<keyword evidence="3" id="KW-0201">Cytochrome c-type biogenesis</keyword>
<evidence type="ECO:0000313" key="9">
    <source>
        <dbReference type="Proteomes" id="UP000630142"/>
    </source>
</evidence>
<evidence type="ECO:0000256" key="3">
    <source>
        <dbReference type="ARBA" id="ARBA00022748"/>
    </source>
</evidence>
<evidence type="ECO:0000256" key="6">
    <source>
        <dbReference type="ARBA" id="ARBA00023136"/>
    </source>
</evidence>
<comment type="caution">
    <text evidence="8">The sequence shown here is derived from an EMBL/GenBank/DDBJ whole genome shotgun (WGS) entry which is preliminary data.</text>
</comment>
<dbReference type="PANTHER" id="PTHR43499">
    <property type="entry name" value="ABC TRANSPORTER I FAMILY MEMBER 1"/>
    <property type="match status" value="1"/>
</dbReference>
<dbReference type="GO" id="GO:0022857">
    <property type="term" value="F:transmembrane transporter activity"/>
    <property type="evidence" value="ECO:0007669"/>
    <property type="project" value="InterPro"/>
</dbReference>
<name>A0A8J3DRS9_9HYPH</name>
<sequence>MRITARDLGADRGGERIFSDISFDVDDGGCLLVTGPNGSGKSTLLRAIGGLLPLTEGTIAFEPVSETWPSVPAACHYLGHHNGLKQTLSVEENLHFWRDFSGEPRQSVEEALDNVGLYGLGHLPFAVLSTGQRRRAAIARLLVTWRPIWLLDEPTAGLDARSEKRFAGLMEAHRAQGGIIIAATHWPLGLVDVQDLVMGELNGGVAA</sequence>
<dbReference type="InterPro" id="IPR003593">
    <property type="entry name" value="AAA+_ATPase"/>
</dbReference>
<keyword evidence="6" id="KW-0472">Membrane</keyword>
<dbReference type="EMBL" id="BMZQ01000002">
    <property type="protein sequence ID" value="GHD18334.1"/>
    <property type="molecule type" value="Genomic_DNA"/>
</dbReference>
<evidence type="ECO:0000313" key="8">
    <source>
        <dbReference type="EMBL" id="GHD18334.1"/>
    </source>
</evidence>
<evidence type="ECO:0000256" key="2">
    <source>
        <dbReference type="ARBA" id="ARBA00022741"/>
    </source>
</evidence>
<reference evidence="8" key="1">
    <citation type="journal article" date="2014" name="Int. J. Syst. Evol. Microbiol.">
        <title>Complete genome sequence of Corynebacterium casei LMG S-19264T (=DSM 44701T), isolated from a smear-ripened cheese.</title>
        <authorList>
            <consortium name="US DOE Joint Genome Institute (JGI-PGF)"/>
            <person name="Walter F."/>
            <person name="Albersmeier A."/>
            <person name="Kalinowski J."/>
            <person name="Ruckert C."/>
        </authorList>
    </citation>
    <scope>NUCLEOTIDE SEQUENCE</scope>
    <source>
        <strain evidence="8">KCTC 42249</strain>
    </source>
</reference>
<dbReference type="GO" id="GO:0005524">
    <property type="term" value="F:ATP binding"/>
    <property type="evidence" value="ECO:0007669"/>
    <property type="project" value="UniProtKB-KW"/>
</dbReference>
<dbReference type="SUPFAM" id="SSF52540">
    <property type="entry name" value="P-loop containing nucleoside triphosphate hydrolases"/>
    <property type="match status" value="1"/>
</dbReference>
<dbReference type="PANTHER" id="PTHR43499:SF1">
    <property type="entry name" value="ABC TRANSPORTER I FAMILY MEMBER 1"/>
    <property type="match status" value="1"/>
</dbReference>
<reference evidence="8" key="2">
    <citation type="submission" date="2020-09" db="EMBL/GenBank/DDBJ databases">
        <authorList>
            <person name="Sun Q."/>
            <person name="Kim S."/>
        </authorList>
    </citation>
    <scope>NUCLEOTIDE SEQUENCE</scope>
    <source>
        <strain evidence="8">KCTC 42249</strain>
    </source>
</reference>
<dbReference type="RefSeq" id="WP_189504960.1">
    <property type="nucleotide sequence ID" value="NZ_BMZQ01000002.1"/>
</dbReference>
<dbReference type="Gene3D" id="3.40.50.300">
    <property type="entry name" value="P-loop containing nucleotide triphosphate hydrolases"/>
    <property type="match status" value="1"/>
</dbReference>
<keyword evidence="5" id="KW-1278">Translocase</keyword>
<keyword evidence="4 8" id="KW-0067">ATP-binding</keyword>
<dbReference type="InterPro" id="IPR027417">
    <property type="entry name" value="P-loop_NTPase"/>
</dbReference>
<dbReference type="InterPro" id="IPR005895">
    <property type="entry name" value="ABC_transptr_haem_export_CcmA"/>
</dbReference>
<dbReference type="Pfam" id="PF00005">
    <property type="entry name" value="ABC_tran"/>
    <property type="match status" value="1"/>
</dbReference>
<dbReference type="Proteomes" id="UP000630142">
    <property type="component" value="Unassembled WGS sequence"/>
</dbReference>
<keyword evidence="1" id="KW-0813">Transport</keyword>
<keyword evidence="2" id="KW-0547">Nucleotide-binding</keyword>
<evidence type="ECO:0000256" key="4">
    <source>
        <dbReference type="ARBA" id="ARBA00022840"/>
    </source>
</evidence>
<organism evidence="8 9">
    <name type="scientific">Tianweitania populi</name>
    <dbReference type="NCBI Taxonomy" id="1607949"/>
    <lineage>
        <taxon>Bacteria</taxon>
        <taxon>Pseudomonadati</taxon>
        <taxon>Pseudomonadota</taxon>
        <taxon>Alphaproteobacteria</taxon>
        <taxon>Hyphomicrobiales</taxon>
        <taxon>Phyllobacteriaceae</taxon>
        <taxon>Tianweitania</taxon>
    </lineage>
</organism>
<feature type="domain" description="ABC transporter" evidence="7">
    <location>
        <begin position="3"/>
        <end position="207"/>
    </location>
</feature>
<dbReference type="GO" id="GO:0017004">
    <property type="term" value="P:cytochrome complex assembly"/>
    <property type="evidence" value="ECO:0007669"/>
    <property type="project" value="UniProtKB-KW"/>
</dbReference>
<dbReference type="PROSITE" id="PS50893">
    <property type="entry name" value="ABC_TRANSPORTER_2"/>
    <property type="match status" value="1"/>
</dbReference>